<dbReference type="Proteomes" id="UP000033099">
    <property type="component" value="Chromosome"/>
</dbReference>
<feature type="compositionally biased region" description="Basic and acidic residues" evidence="1">
    <location>
        <begin position="1"/>
        <end position="10"/>
    </location>
</feature>
<dbReference type="EMBL" id="CP011117">
    <property type="protein sequence ID" value="AKA83337.1"/>
    <property type="molecule type" value="Genomic_DNA"/>
</dbReference>
<sequence>MTSLVRRDAFQKNAPGLDQSSLLQQPRGETQPPLCVEPGIDQSKGVSIDAQPHHLDAFAEARRTAKVVGNLGVYAVGGERCKIESLADLQRSHETRQAP</sequence>
<accession>A0AAU8TYN5</accession>
<feature type="compositionally biased region" description="Polar residues" evidence="1">
    <location>
        <begin position="18"/>
        <end position="28"/>
    </location>
</feature>
<evidence type="ECO:0000313" key="2">
    <source>
        <dbReference type="EMBL" id="AKA83337.1"/>
    </source>
</evidence>
<proteinExistence type="predicted"/>
<gene>
    <name evidence="2" type="ORF">VO64_2791</name>
</gene>
<evidence type="ECO:0000313" key="3">
    <source>
        <dbReference type="Proteomes" id="UP000033099"/>
    </source>
</evidence>
<organism evidence="2 3">
    <name type="scientific">Pseudomonas synxantha</name>
    <dbReference type="NCBI Taxonomy" id="47883"/>
    <lineage>
        <taxon>Bacteria</taxon>
        <taxon>Pseudomonadati</taxon>
        <taxon>Pseudomonadota</taxon>
        <taxon>Gammaproteobacteria</taxon>
        <taxon>Pseudomonadales</taxon>
        <taxon>Pseudomonadaceae</taxon>
        <taxon>Pseudomonas</taxon>
    </lineage>
</organism>
<feature type="region of interest" description="Disordered" evidence="1">
    <location>
        <begin position="1"/>
        <end position="45"/>
    </location>
</feature>
<dbReference type="KEGG" id="pfb:VO64_2791"/>
<reference evidence="2 3" key="1">
    <citation type="journal article" date="2015" name="Genome Announc.">
        <title>Complete Genome Sequence of Biocontrol Strain Pseudomonas fluorescens LBUM223.</title>
        <authorList>
            <person name="Roquigny R."/>
            <person name="Arseneault T."/>
            <person name="Gadkar V.J."/>
            <person name="Novinscak A."/>
            <person name="Joly D.L."/>
            <person name="Filion M."/>
        </authorList>
    </citation>
    <scope>NUCLEOTIDE SEQUENCE [LARGE SCALE GENOMIC DNA]</scope>
    <source>
        <strain evidence="2 3">LBUM223</strain>
    </source>
</reference>
<name>A0AAU8TYN5_9PSED</name>
<protein>
    <submittedName>
        <fullName evidence="2">Uncharacterized protein</fullName>
    </submittedName>
</protein>
<dbReference type="AlphaFoldDB" id="A0AAU8TYN5"/>
<evidence type="ECO:0000256" key="1">
    <source>
        <dbReference type="SAM" id="MobiDB-lite"/>
    </source>
</evidence>